<dbReference type="InterPro" id="IPR052196">
    <property type="entry name" value="Bact_Kbp"/>
</dbReference>
<evidence type="ECO:0000256" key="1">
    <source>
        <dbReference type="SAM" id="MobiDB-lite"/>
    </source>
</evidence>
<dbReference type="InterPro" id="IPR036779">
    <property type="entry name" value="LysM_dom_sf"/>
</dbReference>
<keyword evidence="2" id="KW-1133">Transmembrane helix</keyword>
<evidence type="ECO:0000313" key="4">
    <source>
        <dbReference type="EMBL" id="GAA0596924.1"/>
    </source>
</evidence>
<protein>
    <recommendedName>
        <fullName evidence="3">LysM domain-containing protein</fullName>
    </recommendedName>
</protein>
<keyword evidence="5" id="KW-1185">Reference proteome</keyword>
<feature type="region of interest" description="Disordered" evidence="1">
    <location>
        <begin position="61"/>
        <end position="88"/>
    </location>
</feature>
<dbReference type="Pfam" id="PF01476">
    <property type="entry name" value="LysM"/>
    <property type="match status" value="1"/>
</dbReference>
<evidence type="ECO:0000256" key="2">
    <source>
        <dbReference type="SAM" id="Phobius"/>
    </source>
</evidence>
<keyword evidence="2" id="KW-0472">Membrane</keyword>
<keyword evidence="2" id="KW-0812">Transmembrane</keyword>
<name>A0ABN1FSN0_9PROT</name>
<evidence type="ECO:0000313" key="5">
    <source>
        <dbReference type="Proteomes" id="UP001501588"/>
    </source>
</evidence>
<evidence type="ECO:0000259" key="3">
    <source>
        <dbReference type="PROSITE" id="PS51782"/>
    </source>
</evidence>
<dbReference type="InterPro" id="IPR018392">
    <property type="entry name" value="LysM"/>
</dbReference>
<dbReference type="CDD" id="cd00118">
    <property type="entry name" value="LysM"/>
    <property type="match status" value="1"/>
</dbReference>
<dbReference type="Gene3D" id="3.10.350.10">
    <property type="entry name" value="LysM domain"/>
    <property type="match status" value="1"/>
</dbReference>
<dbReference type="Proteomes" id="UP001501588">
    <property type="component" value="Unassembled WGS sequence"/>
</dbReference>
<feature type="transmembrane region" description="Helical" evidence="2">
    <location>
        <begin position="29"/>
        <end position="51"/>
    </location>
</feature>
<dbReference type="PANTHER" id="PTHR34700:SF4">
    <property type="entry name" value="PHAGE-LIKE ELEMENT PBSX PROTEIN XKDP"/>
    <property type="match status" value="1"/>
</dbReference>
<comment type="caution">
    <text evidence="4">The sequence shown here is derived from an EMBL/GenBank/DDBJ whole genome shotgun (WGS) entry which is preliminary data.</text>
</comment>
<feature type="region of interest" description="Disordered" evidence="1">
    <location>
        <begin position="230"/>
        <end position="253"/>
    </location>
</feature>
<dbReference type="PROSITE" id="PS51782">
    <property type="entry name" value="LYSM"/>
    <property type="match status" value="1"/>
</dbReference>
<dbReference type="PANTHER" id="PTHR34700">
    <property type="entry name" value="POTASSIUM BINDING PROTEIN KBP"/>
    <property type="match status" value="1"/>
</dbReference>
<reference evidence="4 5" key="1">
    <citation type="journal article" date="2019" name="Int. J. Syst. Evol. Microbiol.">
        <title>The Global Catalogue of Microorganisms (GCM) 10K type strain sequencing project: providing services to taxonomists for standard genome sequencing and annotation.</title>
        <authorList>
            <consortium name="The Broad Institute Genomics Platform"/>
            <consortium name="The Broad Institute Genome Sequencing Center for Infectious Disease"/>
            <person name="Wu L."/>
            <person name="Ma J."/>
        </authorList>
    </citation>
    <scope>NUCLEOTIDE SEQUENCE [LARGE SCALE GENOMIC DNA]</scope>
    <source>
        <strain evidence="4 5">JCM 9933</strain>
    </source>
</reference>
<dbReference type="EMBL" id="BAAAFZ010000062">
    <property type="protein sequence ID" value="GAA0596924.1"/>
    <property type="molecule type" value="Genomic_DNA"/>
</dbReference>
<accession>A0ABN1FSN0</accession>
<sequence>MVRIGGSVPEGVARPVQVSRTVVMLESTFASKMGIVGLIAAAAVGTAWYALPEGFPALRPNRPGTEQVAAARSPSMAPPSLAAPQPSSPASLRALLPRFDVARVGARGMLVTAGRAAAGAEVALLEGQRELGRARADGRGEWVILPSDALAPGARELSLVARLQSGETVAGEETVLLVVPEPPGGGAFASVGVNQGSGAPGGTGSGAGGSAATSGPLAMLLPSASAPNAAPRVLQGAGGAAGEQPTTAANGGAARQRLGLDVIDYDDAGSMRFAGSAAPGASVRVYAGPQLLGEATADTAGRWHLTPDDQPNVGRHVLRLDQMALAGGSVAARIEVPFQRDRLPESAVQDGRMVVQPGQNLWRIARHTYGRGMRYTVIYAANRDTIRDPSLIYPGQVFALPEDKQQSAGSVGQR</sequence>
<gene>
    <name evidence="4" type="ORF">GCM10009416_39000</name>
</gene>
<proteinExistence type="predicted"/>
<organism evidence="4 5">
    <name type="scientific">Craurococcus roseus</name>
    <dbReference type="NCBI Taxonomy" id="77585"/>
    <lineage>
        <taxon>Bacteria</taxon>
        <taxon>Pseudomonadati</taxon>
        <taxon>Pseudomonadota</taxon>
        <taxon>Alphaproteobacteria</taxon>
        <taxon>Acetobacterales</taxon>
        <taxon>Acetobacteraceae</taxon>
        <taxon>Craurococcus</taxon>
    </lineage>
</organism>
<feature type="compositionally biased region" description="Low complexity" evidence="1">
    <location>
        <begin position="69"/>
        <end position="88"/>
    </location>
</feature>
<feature type="domain" description="LysM" evidence="3">
    <location>
        <begin position="351"/>
        <end position="400"/>
    </location>
</feature>